<dbReference type="SUPFAM" id="SSF54197">
    <property type="entry name" value="HIT-like"/>
    <property type="match status" value="1"/>
</dbReference>
<organism evidence="3 4">
    <name type="scientific">Rhodococcus artemisiae</name>
    <dbReference type="NCBI Taxonomy" id="714159"/>
    <lineage>
        <taxon>Bacteria</taxon>
        <taxon>Bacillati</taxon>
        <taxon>Actinomycetota</taxon>
        <taxon>Actinomycetes</taxon>
        <taxon>Mycobacteriales</taxon>
        <taxon>Nocardiaceae</taxon>
        <taxon>Rhodococcus</taxon>
    </lineage>
</organism>
<dbReference type="PANTHER" id="PTHR46648:SF1">
    <property type="entry name" value="ADENOSINE 5'-MONOPHOSPHORAMIDASE HNT1"/>
    <property type="match status" value="1"/>
</dbReference>
<keyword evidence="4" id="KW-1185">Reference proteome</keyword>
<dbReference type="Proteomes" id="UP001336020">
    <property type="component" value="Unassembled WGS sequence"/>
</dbReference>
<dbReference type="GO" id="GO:0032259">
    <property type="term" value="P:methylation"/>
    <property type="evidence" value="ECO:0007669"/>
    <property type="project" value="UniProtKB-KW"/>
</dbReference>
<dbReference type="EMBL" id="JAUTXY010000014">
    <property type="protein sequence ID" value="MEE2060850.1"/>
    <property type="molecule type" value="Genomic_DNA"/>
</dbReference>
<dbReference type="PROSITE" id="PS00892">
    <property type="entry name" value="HIT_1"/>
    <property type="match status" value="1"/>
</dbReference>
<dbReference type="PANTHER" id="PTHR46648">
    <property type="entry name" value="HIT FAMILY PROTEIN 1"/>
    <property type="match status" value="1"/>
</dbReference>
<dbReference type="EC" id="2.1.1.-" evidence="3"/>
<gene>
    <name evidence="3" type="ORF">Q7514_25340</name>
</gene>
<feature type="short sequence motif" description="Histidine triad motif" evidence="1">
    <location>
        <begin position="98"/>
        <end position="102"/>
    </location>
</feature>
<dbReference type="PRINTS" id="PR00332">
    <property type="entry name" value="HISTRIAD"/>
</dbReference>
<dbReference type="InterPro" id="IPR001310">
    <property type="entry name" value="Histidine_triad_HIT"/>
</dbReference>
<accession>A0ABU7LH60</accession>
<keyword evidence="3" id="KW-0808">Transferase</keyword>
<dbReference type="Gene3D" id="3.30.428.10">
    <property type="entry name" value="HIT-like"/>
    <property type="match status" value="1"/>
</dbReference>
<comment type="caution">
    <text evidence="3">The sequence shown here is derived from an EMBL/GenBank/DDBJ whole genome shotgun (WGS) entry which is preliminary data.</text>
</comment>
<dbReference type="InterPro" id="IPR011146">
    <property type="entry name" value="HIT-like"/>
</dbReference>
<reference evidence="3 4" key="1">
    <citation type="submission" date="2023-07" db="EMBL/GenBank/DDBJ databases">
        <authorList>
            <person name="Girao M."/>
            <person name="Carvalho M.F."/>
        </authorList>
    </citation>
    <scope>NUCLEOTIDE SEQUENCE [LARGE SCALE GENOMIC DNA]</scope>
    <source>
        <strain evidence="3 4">YIM65754</strain>
    </source>
</reference>
<protein>
    <submittedName>
        <fullName evidence="3">HIT family protein</fullName>
        <ecNumber evidence="3">2.1.1.-</ecNumber>
    </submittedName>
</protein>
<evidence type="ECO:0000259" key="2">
    <source>
        <dbReference type="PROSITE" id="PS51084"/>
    </source>
</evidence>
<evidence type="ECO:0000256" key="1">
    <source>
        <dbReference type="PROSITE-ProRule" id="PRU00464"/>
    </source>
</evidence>
<dbReference type="GO" id="GO:0008168">
    <property type="term" value="F:methyltransferase activity"/>
    <property type="evidence" value="ECO:0007669"/>
    <property type="project" value="UniProtKB-KW"/>
</dbReference>
<proteinExistence type="predicted"/>
<dbReference type="Pfam" id="PF01230">
    <property type="entry name" value="HIT"/>
    <property type="match status" value="1"/>
</dbReference>
<evidence type="ECO:0000313" key="4">
    <source>
        <dbReference type="Proteomes" id="UP001336020"/>
    </source>
</evidence>
<dbReference type="PROSITE" id="PS51084">
    <property type="entry name" value="HIT_2"/>
    <property type="match status" value="1"/>
</dbReference>
<keyword evidence="3" id="KW-0489">Methyltransferase</keyword>
<dbReference type="RefSeq" id="WP_330136022.1">
    <property type="nucleotide sequence ID" value="NZ_JAUTXY010000014.1"/>
</dbReference>
<name>A0ABU7LH60_9NOCA</name>
<dbReference type="InterPro" id="IPR036265">
    <property type="entry name" value="HIT-like_sf"/>
</dbReference>
<sequence length="146" mass="15959">MDSCVFCAIAGGAAPAALVYEDNHVVAFLDIRPLARGHLLVVPRTHSERLEDLHPAHGASMFKAGQRLTRALARSDLATDGANLVVNDGRAAFQTVFHTHLHIIPRWNGDRFRLGLGVLRRKHRAPESTAAAIRAGLDRLSTEENQ</sequence>
<evidence type="ECO:0000313" key="3">
    <source>
        <dbReference type="EMBL" id="MEE2060850.1"/>
    </source>
</evidence>
<dbReference type="InterPro" id="IPR019808">
    <property type="entry name" value="Histidine_triad_CS"/>
</dbReference>
<feature type="domain" description="HIT" evidence="2">
    <location>
        <begin position="5"/>
        <end position="113"/>
    </location>
</feature>